<dbReference type="SUPFAM" id="SSF48371">
    <property type="entry name" value="ARM repeat"/>
    <property type="match status" value="1"/>
</dbReference>
<dbReference type="GO" id="GO:0005737">
    <property type="term" value="C:cytoplasm"/>
    <property type="evidence" value="ECO:0007669"/>
    <property type="project" value="TreeGrafter"/>
</dbReference>
<dbReference type="InterPro" id="IPR057941">
    <property type="entry name" value="TPR_TNPO3_IPO13_2nd"/>
</dbReference>
<evidence type="ECO:0000313" key="3">
    <source>
        <dbReference type="EMBL" id="ADE76900.1"/>
    </source>
</evidence>
<dbReference type="AlphaFoldDB" id="D5ABI1"/>
<dbReference type="Gene3D" id="1.25.10.10">
    <property type="entry name" value="Leucine-rich Repeat Variant"/>
    <property type="match status" value="1"/>
</dbReference>
<evidence type="ECO:0000259" key="1">
    <source>
        <dbReference type="Pfam" id="PF03810"/>
    </source>
</evidence>
<protein>
    <submittedName>
        <fullName evidence="3">Uncharacterized protein</fullName>
    </submittedName>
</protein>
<sequence>MELQMQVAKAVQVLNHDIQSCNRVAANQWLVQFQQTDAAWEVATSILTSNSSYVHDFEVELFSAQVLKRKIQNEGGCLQPEARTALLTALLLAAKRFSLGPPPLLTQICLALSALVLRSVEWKKPIEQLFAGLNELQEGHGNGSIAILELLTVLPEEVIEDQKNNATVSSARRWHFSQELLSHTPAVLEFLLQQSEDKVGEHIQIHERNCKILRCLLSWVRVGCFTEIPQNTLPAHPLLNFVYNSLQVFSSFDLAVEVLTELVSCHEGLPQVLLCRMQSLKDGLLLPALTSGNEKIIFGLSCLMAEIGQAAPGLIAEASPEALALADALLRCVSYQSDDWEIADSTLQFWCSLAGYLLRMEFERGSHKHMAFVMFSPVFTALLDALLLRAQVLFIISVFGTNS</sequence>
<dbReference type="InterPro" id="IPR016024">
    <property type="entry name" value="ARM-type_fold"/>
</dbReference>
<dbReference type="InterPro" id="IPR001494">
    <property type="entry name" value="Importin-beta_N"/>
</dbReference>
<organism evidence="3">
    <name type="scientific">Picea sitchensis</name>
    <name type="common">Sitka spruce</name>
    <name type="synonym">Pinus sitchensis</name>
    <dbReference type="NCBI Taxonomy" id="3332"/>
    <lineage>
        <taxon>Eukaryota</taxon>
        <taxon>Viridiplantae</taxon>
        <taxon>Streptophyta</taxon>
        <taxon>Embryophyta</taxon>
        <taxon>Tracheophyta</taxon>
        <taxon>Spermatophyta</taxon>
        <taxon>Pinopsida</taxon>
        <taxon>Pinidae</taxon>
        <taxon>Conifers I</taxon>
        <taxon>Pinales</taxon>
        <taxon>Pinaceae</taxon>
        <taxon>Picea</taxon>
    </lineage>
</organism>
<dbReference type="PANTHER" id="PTHR12363">
    <property type="entry name" value="TRANSPORTIN 3 AND IMPORTIN 13"/>
    <property type="match status" value="1"/>
</dbReference>
<dbReference type="InterPro" id="IPR011989">
    <property type="entry name" value="ARM-like"/>
</dbReference>
<proteinExistence type="evidence at transcript level"/>
<feature type="domain" description="Importin N-terminal" evidence="1">
    <location>
        <begin position="26"/>
        <end position="84"/>
    </location>
</feature>
<dbReference type="InterPro" id="IPR013598">
    <property type="entry name" value="Exportin-1/Importin-b-like"/>
</dbReference>
<dbReference type="InterPro" id="IPR051345">
    <property type="entry name" value="Importin_beta-like_NTR"/>
</dbReference>
<feature type="domain" description="Exportin-1/Importin-beta-like" evidence="2">
    <location>
        <begin position="101"/>
        <end position="259"/>
    </location>
</feature>
<dbReference type="Pfam" id="PF08389">
    <property type="entry name" value="Xpo1"/>
    <property type="match status" value="1"/>
</dbReference>
<dbReference type="EMBL" id="BT123587">
    <property type="protein sequence ID" value="ADE76900.1"/>
    <property type="molecule type" value="mRNA"/>
</dbReference>
<dbReference type="OMA" id="IHERNCK"/>
<accession>D5ABI1</accession>
<evidence type="ECO:0000259" key="2">
    <source>
        <dbReference type="Pfam" id="PF08389"/>
    </source>
</evidence>
<dbReference type="Pfam" id="PF24138">
    <property type="entry name" value="TPR_TNPO3_IPO13_2nd"/>
    <property type="match status" value="1"/>
</dbReference>
<reference evidence="3" key="1">
    <citation type="submission" date="2010-04" db="EMBL/GenBank/DDBJ databases">
        <authorList>
            <person name="Reid K.E."/>
            <person name="Liao N."/>
            <person name="Chan S."/>
            <person name="Docking R."/>
            <person name="Taylor G."/>
            <person name="Moore R."/>
            <person name="Mayo M."/>
            <person name="Munro S."/>
            <person name="King J."/>
            <person name="Yanchuk A."/>
            <person name="Holt R."/>
            <person name="Jones S."/>
            <person name="Marra M."/>
            <person name="Ritland C.E."/>
            <person name="Ritland K."/>
            <person name="Bohlmann J."/>
        </authorList>
    </citation>
    <scope>NUCLEOTIDE SEQUENCE</scope>
    <source>
        <tissue evidence="3">Bud</tissue>
    </source>
</reference>
<name>D5ABI1_PICSI</name>
<dbReference type="GO" id="GO:0006606">
    <property type="term" value="P:protein import into nucleus"/>
    <property type="evidence" value="ECO:0007669"/>
    <property type="project" value="TreeGrafter"/>
</dbReference>
<dbReference type="PANTHER" id="PTHR12363:SF44">
    <property type="entry name" value="ARM REPEAT SUPERFAMILY PROTEIN"/>
    <property type="match status" value="1"/>
</dbReference>
<dbReference type="Pfam" id="PF03810">
    <property type="entry name" value="IBN_N"/>
    <property type="match status" value="1"/>
</dbReference>
<dbReference type="GO" id="GO:0031267">
    <property type="term" value="F:small GTPase binding"/>
    <property type="evidence" value="ECO:0007669"/>
    <property type="project" value="InterPro"/>
</dbReference>